<feature type="domain" description="PH" evidence="2">
    <location>
        <begin position="24"/>
        <end position="133"/>
    </location>
</feature>
<dbReference type="OrthoDB" id="73680at2759"/>
<gene>
    <name evidence="3" type="ORF">RO3G_10030</name>
</gene>
<dbReference type="InterPro" id="IPR051707">
    <property type="entry name" value="PI-Interact_SigTrans_Reg"/>
</dbReference>
<accession>I1CA40</accession>
<dbReference type="PROSITE" id="PS50003">
    <property type="entry name" value="PH_DOMAIN"/>
    <property type="match status" value="1"/>
</dbReference>
<dbReference type="SUPFAM" id="SSF50729">
    <property type="entry name" value="PH domain-like"/>
    <property type="match status" value="1"/>
</dbReference>
<dbReference type="OMA" id="MQERHIK"/>
<dbReference type="Pfam" id="PF00169">
    <property type="entry name" value="PH"/>
    <property type="match status" value="1"/>
</dbReference>
<dbReference type="Proteomes" id="UP000009138">
    <property type="component" value="Unassembled WGS sequence"/>
</dbReference>
<feature type="region of interest" description="Disordered" evidence="1">
    <location>
        <begin position="246"/>
        <end position="272"/>
    </location>
</feature>
<dbReference type="InParanoid" id="I1CA40"/>
<dbReference type="VEuPathDB" id="FungiDB:RO3G_10030"/>
<evidence type="ECO:0000313" key="4">
    <source>
        <dbReference type="Proteomes" id="UP000009138"/>
    </source>
</evidence>
<sequence length="296" mass="34373">MLKSASSSTPCIKNNVERDSASSVVHLKGWLMKQKHGKFKSFQKRYFVLFDDELRYYKTQTIKNDTVALAIISLDHYTLVVNIPSEYIQKQNKHLFGLLSDDTSKYDWPDYFLQAESEQEWQMWVDCLEALMHHRSTSVLDKWLERLDVPHQSFYGNEFNSSVPTLSRRDDDYDDDERSSISSSILLTPEHNTNRFMIRNHKSAESLSILKASNEAYKRRPSDSSNTIKANKRPLFPYRLFSWTTTHHDQPTTPKSTSSIISMPPQDDSTTTITTHEPIKAFESPIIHPSEYNQDP</sequence>
<dbReference type="EMBL" id="CH476738">
    <property type="protein sequence ID" value="EIE85320.1"/>
    <property type="molecule type" value="Genomic_DNA"/>
</dbReference>
<feature type="region of interest" description="Disordered" evidence="1">
    <location>
        <begin position="165"/>
        <end position="185"/>
    </location>
</feature>
<keyword evidence="4" id="KW-1185">Reference proteome</keyword>
<dbReference type="STRING" id="246409.I1CA40"/>
<proteinExistence type="predicted"/>
<evidence type="ECO:0000313" key="3">
    <source>
        <dbReference type="EMBL" id="EIE85320.1"/>
    </source>
</evidence>
<dbReference type="PANTHER" id="PTHR14336">
    <property type="entry name" value="TANDEM PH DOMAIN CONTAINING PROTEIN"/>
    <property type="match status" value="1"/>
</dbReference>
<reference evidence="3 4" key="1">
    <citation type="journal article" date="2009" name="PLoS Genet.">
        <title>Genomic analysis of the basal lineage fungus Rhizopus oryzae reveals a whole-genome duplication.</title>
        <authorList>
            <person name="Ma L.-J."/>
            <person name="Ibrahim A.S."/>
            <person name="Skory C."/>
            <person name="Grabherr M.G."/>
            <person name="Burger G."/>
            <person name="Butler M."/>
            <person name="Elias M."/>
            <person name="Idnurm A."/>
            <person name="Lang B.F."/>
            <person name="Sone T."/>
            <person name="Abe A."/>
            <person name="Calvo S.E."/>
            <person name="Corrochano L.M."/>
            <person name="Engels R."/>
            <person name="Fu J."/>
            <person name="Hansberg W."/>
            <person name="Kim J.-M."/>
            <person name="Kodira C.D."/>
            <person name="Koehrsen M.J."/>
            <person name="Liu B."/>
            <person name="Miranda-Saavedra D."/>
            <person name="O'Leary S."/>
            <person name="Ortiz-Castellanos L."/>
            <person name="Poulter R."/>
            <person name="Rodriguez-Romero J."/>
            <person name="Ruiz-Herrera J."/>
            <person name="Shen Y.-Q."/>
            <person name="Zeng Q."/>
            <person name="Galagan J."/>
            <person name="Birren B.W."/>
            <person name="Cuomo C.A."/>
            <person name="Wickes B.L."/>
        </authorList>
    </citation>
    <scope>NUCLEOTIDE SEQUENCE [LARGE SCALE GENOMIC DNA]</scope>
    <source>
        <strain evidence="4">RA 99-880 / ATCC MYA-4621 / FGSC 9543 / NRRL 43880</strain>
    </source>
</reference>
<dbReference type="SMART" id="SM00233">
    <property type="entry name" value="PH"/>
    <property type="match status" value="1"/>
</dbReference>
<dbReference type="CDD" id="cd00821">
    <property type="entry name" value="PH"/>
    <property type="match status" value="1"/>
</dbReference>
<dbReference type="Gene3D" id="2.30.29.30">
    <property type="entry name" value="Pleckstrin-homology domain (PH domain)/Phosphotyrosine-binding domain (PTB)"/>
    <property type="match status" value="1"/>
</dbReference>
<feature type="compositionally biased region" description="Low complexity" evidence="1">
    <location>
        <begin position="251"/>
        <end position="265"/>
    </location>
</feature>
<dbReference type="RefSeq" id="XP_067520716.1">
    <property type="nucleotide sequence ID" value="XM_067664615.1"/>
</dbReference>
<dbReference type="AlphaFoldDB" id="I1CA40"/>
<evidence type="ECO:0000259" key="2">
    <source>
        <dbReference type="PROSITE" id="PS50003"/>
    </source>
</evidence>
<name>I1CA40_RHIO9</name>
<evidence type="ECO:0000256" key="1">
    <source>
        <dbReference type="SAM" id="MobiDB-lite"/>
    </source>
</evidence>
<dbReference type="InterPro" id="IPR011993">
    <property type="entry name" value="PH-like_dom_sf"/>
</dbReference>
<protein>
    <recommendedName>
        <fullName evidence="2">PH domain-containing protein</fullName>
    </recommendedName>
</protein>
<dbReference type="InterPro" id="IPR001849">
    <property type="entry name" value="PH_domain"/>
</dbReference>
<dbReference type="eggNOG" id="ENOG502TA7A">
    <property type="taxonomic scope" value="Eukaryota"/>
</dbReference>
<organism evidence="3 4">
    <name type="scientific">Rhizopus delemar (strain RA 99-880 / ATCC MYA-4621 / FGSC 9543 / NRRL 43880)</name>
    <name type="common">Mucormycosis agent</name>
    <name type="synonym">Rhizopus arrhizus var. delemar</name>
    <dbReference type="NCBI Taxonomy" id="246409"/>
    <lineage>
        <taxon>Eukaryota</taxon>
        <taxon>Fungi</taxon>
        <taxon>Fungi incertae sedis</taxon>
        <taxon>Mucoromycota</taxon>
        <taxon>Mucoromycotina</taxon>
        <taxon>Mucoromycetes</taxon>
        <taxon>Mucorales</taxon>
        <taxon>Mucorineae</taxon>
        <taxon>Rhizopodaceae</taxon>
        <taxon>Rhizopus</taxon>
    </lineage>
</organism>
<dbReference type="GeneID" id="93616996"/>